<dbReference type="InterPro" id="IPR003811">
    <property type="entry name" value="G3P_acylTferase_PlsY"/>
</dbReference>
<dbReference type="AlphaFoldDB" id="A0A7C3RX58"/>
<keyword evidence="11" id="KW-0012">Acyltransferase</keyword>
<evidence type="ECO:0000256" key="10">
    <source>
        <dbReference type="SAM" id="Phobius"/>
    </source>
</evidence>
<evidence type="ECO:0000256" key="4">
    <source>
        <dbReference type="ARBA" id="ARBA00022692"/>
    </source>
</evidence>
<dbReference type="GO" id="GO:0043772">
    <property type="term" value="F:acyl-phosphate glycerol-3-phosphate acyltransferase activity"/>
    <property type="evidence" value="ECO:0007669"/>
    <property type="project" value="InterPro"/>
</dbReference>
<dbReference type="GO" id="GO:0005886">
    <property type="term" value="C:plasma membrane"/>
    <property type="evidence" value="ECO:0007669"/>
    <property type="project" value="InterPro"/>
</dbReference>
<evidence type="ECO:0000256" key="8">
    <source>
        <dbReference type="ARBA" id="ARBA00023209"/>
    </source>
</evidence>
<dbReference type="EMBL" id="DTIN01000032">
    <property type="protein sequence ID" value="HFX13965.1"/>
    <property type="molecule type" value="Genomic_DNA"/>
</dbReference>
<proteinExistence type="predicted"/>
<keyword evidence="4 10" id="KW-0812">Transmembrane</keyword>
<keyword evidence="8" id="KW-0594">Phospholipid biosynthesis</keyword>
<keyword evidence="3 11" id="KW-0808">Transferase</keyword>
<feature type="transmembrane region" description="Helical" evidence="10">
    <location>
        <begin position="44"/>
        <end position="61"/>
    </location>
</feature>
<dbReference type="Pfam" id="PF02660">
    <property type="entry name" value="G3P_acyltransf"/>
    <property type="match status" value="1"/>
</dbReference>
<dbReference type="SMART" id="SM01207">
    <property type="entry name" value="G3P_acyltransf"/>
    <property type="match status" value="1"/>
</dbReference>
<feature type="transmembrane region" description="Helical" evidence="10">
    <location>
        <begin position="112"/>
        <end position="136"/>
    </location>
</feature>
<dbReference type="GO" id="GO:0008654">
    <property type="term" value="P:phospholipid biosynthetic process"/>
    <property type="evidence" value="ECO:0007669"/>
    <property type="project" value="UniProtKB-KW"/>
</dbReference>
<protein>
    <submittedName>
        <fullName evidence="11">Glycerol-3-phosphate acyltransferase</fullName>
    </submittedName>
</protein>
<keyword evidence="5 10" id="KW-1133">Transmembrane helix</keyword>
<evidence type="ECO:0000256" key="1">
    <source>
        <dbReference type="ARBA" id="ARBA00022475"/>
    </source>
</evidence>
<keyword evidence="6" id="KW-0443">Lipid metabolism</keyword>
<evidence type="ECO:0000256" key="9">
    <source>
        <dbReference type="ARBA" id="ARBA00023264"/>
    </source>
</evidence>
<keyword evidence="9" id="KW-1208">Phospholipid metabolism</keyword>
<sequence length="199" mass="22643">MWDSLMIIFLQFLSGSMMYSYFIAKLLNIDLTKVRDGNPGAYNLWISTNWKIGILGVLLDYLKGMFPLLWFIKYRDLKDRFIITTAALAGILGHVFSPFLGGKGGKAISVSFGAWTVVTGLQGPLFLGLSMFIFNLTKWHGASPEEDALKVFYGFLCLIPFVTYKVLTGDIYILYFFLVNFIIIIYTHRRELYKVLVSA</sequence>
<feature type="transmembrane region" description="Helical" evidence="10">
    <location>
        <begin position="81"/>
        <end position="100"/>
    </location>
</feature>
<evidence type="ECO:0000256" key="7">
    <source>
        <dbReference type="ARBA" id="ARBA00023136"/>
    </source>
</evidence>
<organism evidence="11">
    <name type="scientific">Dictyoglomus thermophilum</name>
    <dbReference type="NCBI Taxonomy" id="14"/>
    <lineage>
        <taxon>Bacteria</taxon>
        <taxon>Pseudomonadati</taxon>
        <taxon>Dictyoglomota</taxon>
        <taxon>Dictyoglomia</taxon>
        <taxon>Dictyoglomales</taxon>
        <taxon>Dictyoglomaceae</taxon>
        <taxon>Dictyoglomus</taxon>
    </lineage>
</organism>
<evidence type="ECO:0000313" key="11">
    <source>
        <dbReference type="EMBL" id="HFX13965.1"/>
    </source>
</evidence>
<reference evidence="11" key="1">
    <citation type="journal article" date="2020" name="mSystems">
        <title>Genome- and Community-Level Interaction Insights into Carbon Utilization and Element Cycling Functions of Hydrothermarchaeota in Hydrothermal Sediment.</title>
        <authorList>
            <person name="Zhou Z."/>
            <person name="Liu Y."/>
            <person name="Xu W."/>
            <person name="Pan J."/>
            <person name="Luo Z.H."/>
            <person name="Li M."/>
        </authorList>
    </citation>
    <scope>NUCLEOTIDE SEQUENCE [LARGE SCALE GENOMIC DNA]</scope>
    <source>
        <strain evidence="11">SpSt-81</strain>
    </source>
</reference>
<feature type="transmembrane region" description="Helical" evidence="10">
    <location>
        <begin position="7"/>
        <end position="24"/>
    </location>
</feature>
<evidence type="ECO:0000256" key="2">
    <source>
        <dbReference type="ARBA" id="ARBA00022516"/>
    </source>
</evidence>
<keyword evidence="1" id="KW-1003">Cell membrane</keyword>
<dbReference type="PANTHER" id="PTHR30309">
    <property type="entry name" value="INNER MEMBRANE PROTEIN YGIH"/>
    <property type="match status" value="1"/>
</dbReference>
<feature type="transmembrane region" description="Helical" evidence="10">
    <location>
        <begin position="148"/>
        <end position="166"/>
    </location>
</feature>
<comment type="caution">
    <text evidence="11">The sequence shown here is derived from an EMBL/GenBank/DDBJ whole genome shotgun (WGS) entry which is preliminary data.</text>
</comment>
<evidence type="ECO:0000256" key="5">
    <source>
        <dbReference type="ARBA" id="ARBA00022989"/>
    </source>
</evidence>
<evidence type="ECO:0000256" key="3">
    <source>
        <dbReference type="ARBA" id="ARBA00022679"/>
    </source>
</evidence>
<dbReference type="PANTHER" id="PTHR30309:SF1">
    <property type="entry name" value="GLYCEROL-3-PHOSPHATE ACYLTRANSFERASE 1"/>
    <property type="match status" value="1"/>
</dbReference>
<keyword evidence="7 10" id="KW-0472">Membrane</keyword>
<evidence type="ECO:0000256" key="6">
    <source>
        <dbReference type="ARBA" id="ARBA00023098"/>
    </source>
</evidence>
<gene>
    <name evidence="11" type="ORF">ENW00_07475</name>
</gene>
<name>A0A7C3RX58_DICTH</name>
<keyword evidence="2" id="KW-0444">Lipid biosynthesis</keyword>
<accession>A0A7C3RX58</accession>